<dbReference type="EMBL" id="HG994580">
    <property type="protein sequence ID" value="CAF2750746.1"/>
    <property type="molecule type" value="Genomic_DNA"/>
</dbReference>
<dbReference type="Proteomes" id="UP000675881">
    <property type="component" value="Chromosome 1"/>
</dbReference>
<dbReference type="AlphaFoldDB" id="A0A7R8GYN1"/>
<gene>
    <name evidence="2" type="ORF">LSAA_1945</name>
</gene>
<sequence>MMARFSDECNKLFLWSPNSFEPINPSPYTSNLNDPHTSLSQSASKTTQNTSELNEFQASLSQSAPKTSNEKHLSHFHHFSSQKKNTNLDRQSSKHWNIPFMKNLITLLHVLAVLGKLLTGKWMKKFYNSYDSQLNYLDAIQTVKEVVERLKRVY</sequence>
<feature type="compositionally biased region" description="Polar residues" evidence="1">
    <location>
        <begin position="26"/>
        <end position="67"/>
    </location>
</feature>
<feature type="region of interest" description="Disordered" evidence="1">
    <location>
        <begin position="26"/>
        <end position="88"/>
    </location>
</feature>
<proteinExistence type="predicted"/>
<evidence type="ECO:0000313" key="3">
    <source>
        <dbReference type="Proteomes" id="UP000675881"/>
    </source>
</evidence>
<keyword evidence="3" id="KW-1185">Reference proteome</keyword>
<organism evidence="2 3">
    <name type="scientific">Lepeophtheirus salmonis</name>
    <name type="common">Salmon louse</name>
    <name type="synonym">Caligus salmonis</name>
    <dbReference type="NCBI Taxonomy" id="72036"/>
    <lineage>
        <taxon>Eukaryota</taxon>
        <taxon>Metazoa</taxon>
        <taxon>Ecdysozoa</taxon>
        <taxon>Arthropoda</taxon>
        <taxon>Crustacea</taxon>
        <taxon>Multicrustacea</taxon>
        <taxon>Hexanauplia</taxon>
        <taxon>Copepoda</taxon>
        <taxon>Siphonostomatoida</taxon>
        <taxon>Caligidae</taxon>
        <taxon>Lepeophtheirus</taxon>
    </lineage>
</organism>
<accession>A0A7R8GYN1</accession>
<name>A0A7R8GYN1_LEPSM</name>
<evidence type="ECO:0000313" key="2">
    <source>
        <dbReference type="EMBL" id="CAF2750746.1"/>
    </source>
</evidence>
<reference evidence="2" key="1">
    <citation type="submission" date="2021-02" db="EMBL/GenBank/DDBJ databases">
        <authorList>
            <person name="Bekaert M."/>
        </authorList>
    </citation>
    <scope>NUCLEOTIDE SEQUENCE</scope>
    <source>
        <strain evidence="2">IoA-00</strain>
    </source>
</reference>
<evidence type="ECO:0000256" key="1">
    <source>
        <dbReference type="SAM" id="MobiDB-lite"/>
    </source>
</evidence>
<protein>
    <submittedName>
        <fullName evidence="2">(salmon louse) hypothetical protein</fullName>
    </submittedName>
</protein>